<dbReference type="AlphaFoldDB" id="A0A8I2YGY6"/>
<feature type="compositionally biased region" description="Low complexity" evidence="1">
    <location>
        <begin position="392"/>
        <end position="401"/>
    </location>
</feature>
<evidence type="ECO:0000256" key="1">
    <source>
        <dbReference type="SAM" id="MobiDB-lite"/>
    </source>
</evidence>
<keyword evidence="2" id="KW-0812">Transmembrane</keyword>
<dbReference type="OrthoDB" id="3065653at2759"/>
<keyword evidence="2" id="KW-0472">Membrane</keyword>
<feature type="transmembrane region" description="Helical" evidence="2">
    <location>
        <begin position="144"/>
        <end position="161"/>
    </location>
</feature>
<protein>
    <submittedName>
        <fullName evidence="3">Uncharacterized protein</fullName>
    </submittedName>
</protein>
<feature type="transmembrane region" description="Helical" evidence="2">
    <location>
        <begin position="181"/>
        <end position="202"/>
    </location>
</feature>
<comment type="caution">
    <text evidence="3">The sequence shown here is derived from an EMBL/GenBank/DDBJ whole genome shotgun (WGS) entry which is preliminary data.</text>
</comment>
<gene>
    <name evidence="3" type="ORF">JVT61DRAFT_8858</name>
</gene>
<feature type="compositionally biased region" description="Low complexity" evidence="1">
    <location>
        <begin position="344"/>
        <end position="368"/>
    </location>
</feature>
<sequence>MRSPTLYEKRTKEMARSNCPHHLGYNAQWPTTLFPPLYYLVPSLVAVAGQPSGGLCEILVAASSTMQSFPFFFRIRAITFVTIMLFSFLWLVLLSVEIFARWTMSDRISQSLMILFILANTATLILLPILLLVEFRTWLDAARLFLLFILQVGSAAAGACWSPKIQCPDHNLDDIGVCQLISVYTLIASWIIPAMLLLYSSYLSAVVYLQSRIPVVVEPKRRSGVDREMGSSDGLSTWKEMLKGIVGIQGSGTDTSVPPRPLMLPTVHTGQTSSLPSPQGQLTLPNPPCRQSRMPSLPRTSSQQPLPTSHSVSSRHHSLPAFKHGNVPHIRPSLTLPIPHALASNPPSSHPQTPSSHSYSTPSSANHSFTFRPGVASVQSPIDHRWRSKHLSMMPPSSSSPREMQSAEGSPTTRSMRAKLTKPLPAHLL</sequence>
<proteinExistence type="predicted"/>
<name>A0A8I2YGY6_9AGAM</name>
<reference evidence="3" key="1">
    <citation type="submission" date="2021-03" db="EMBL/GenBank/DDBJ databases">
        <title>Evolutionary innovations through gain and loss of genes in the ectomycorrhizal Boletales.</title>
        <authorList>
            <person name="Wu G."/>
            <person name="Miyauchi S."/>
            <person name="Morin E."/>
            <person name="Yang Z.-L."/>
            <person name="Xu J."/>
            <person name="Martin F.M."/>
        </authorList>
    </citation>
    <scope>NUCLEOTIDE SEQUENCE</scope>
    <source>
        <strain evidence="3">BR01</strain>
    </source>
</reference>
<feature type="transmembrane region" description="Helical" evidence="2">
    <location>
        <begin position="77"/>
        <end position="100"/>
    </location>
</feature>
<organism evidence="3 4">
    <name type="scientific">Boletus reticuloceps</name>
    <dbReference type="NCBI Taxonomy" id="495285"/>
    <lineage>
        <taxon>Eukaryota</taxon>
        <taxon>Fungi</taxon>
        <taxon>Dikarya</taxon>
        <taxon>Basidiomycota</taxon>
        <taxon>Agaricomycotina</taxon>
        <taxon>Agaricomycetes</taxon>
        <taxon>Agaricomycetidae</taxon>
        <taxon>Boletales</taxon>
        <taxon>Boletineae</taxon>
        <taxon>Boletaceae</taxon>
        <taxon>Boletoideae</taxon>
        <taxon>Boletus</taxon>
    </lineage>
</organism>
<feature type="region of interest" description="Disordered" evidence="1">
    <location>
        <begin position="390"/>
        <end position="429"/>
    </location>
</feature>
<keyword evidence="4" id="KW-1185">Reference proteome</keyword>
<dbReference type="Proteomes" id="UP000683000">
    <property type="component" value="Unassembled WGS sequence"/>
</dbReference>
<evidence type="ECO:0000256" key="2">
    <source>
        <dbReference type="SAM" id="Phobius"/>
    </source>
</evidence>
<evidence type="ECO:0000313" key="4">
    <source>
        <dbReference type="Proteomes" id="UP000683000"/>
    </source>
</evidence>
<evidence type="ECO:0000313" key="3">
    <source>
        <dbReference type="EMBL" id="KAG6371861.1"/>
    </source>
</evidence>
<feature type="region of interest" description="Disordered" evidence="1">
    <location>
        <begin position="249"/>
        <end position="376"/>
    </location>
</feature>
<feature type="compositionally biased region" description="Polar residues" evidence="1">
    <location>
        <begin position="298"/>
        <end position="312"/>
    </location>
</feature>
<feature type="compositionally biased region" description="Polar residues" evidence="1">
    <location>
        <begin position="268"/>
        <end position="284"/>
    </location>
</feature>
<dbReference type="EMBL" id="JAGFBS010000031">
    <property type="protein sequence ID" value="KAG6371861.1"/>
    <property type="molecule type" value="Genomic_DNA"/>
</dbReference>
<accession>A0A8I2YGY6</accession>
<feature type="transmembrane region" description="Helical" evidence="2">
    <location>
        <begin position="112"/>
        <end position="132"/>
    </location>
</feature>
<keyword evidence="2" id="KW-1133">Transmembrane helix</keyword>